<dbReference type="EMBL" id="JAIRBB010000009">
    <property type="protein sequence ID" value="MCG2431595.1"/>
    <property type="molecule type" value="Genomic_DNA"/>
</dbReference>
<evidence type="ECO:0000256" key="1">
    <source>
        <dbReference type="ARBA" id="ARBA00022729"/>
    </source>
</evidence>
<reference evidence="3" key="1">
    <citation type="submission" date="2021-09" db="EMBL/GenBank/DDBJ databases">
        <title>Genome of Aequorivita sp. strain F64183.</title>
        <authorList>
            <person name="Wang Y."/>
        </authorList>
    </citation>
    <scope>NUCLEOTIDE SEQUENCE</scope>
    <source>
        <strain evidence="3">F64183</strain>
    </source>
</reference>
<dbReference type="Proteomes" id="UP001139462">
    <property type="component" value="Unassembled WGS sequence"/>
</dbReference>
<protein>
    <submittedName>
        <fullName evidence="3">T9SS type A sorting domain-containing protein</fullName>
    </submittedName>
</protein>
<feature type="domain" description="Secretion system C-terminal sorting" evidence="2">
    <location>
        <begin position="232"/>
        <end position="297"/>
    </location>
</feature>
<dbReference type="InterPro" id="IPR026444">
    <property type="entry name" value="Secre_tail"/>
</dbReference>
<proteinExistence type="predicted"/>
<evidence type="ECO:0000313" key="3">
    <source>
        <dbReference type="EMBL" id="MCG2431595.1"/>
    </source>
</evidence>
<gene>
    <name evidence="3" type="ORF">K8344_10730</name>
</gene>
<dbReference type="NCBIfam" id="TIGR04183">
    <property type="entry name" value="Por_Secre_tail"/>
    <property type="match status" value="1"/>
</dbReference>
<organism evidence="3 4">
    <name type="scientific">Aequorivita xiaoshiensis</name>
    <dbReference type="NCBI Taxonomy" id="2874476"/>
    <lineage>
        <taxon>Bacteria</taxon>
        <taxon>Pseudomonadati</taxon>
        <taxon>Bacteroidota</taxon>
        <taxon>Flavobacteriia</taxon>
        <taxon>Flavobacteriales</taxon>
        <taxon>Flavobacteriaceae</taxon>
        <taxon>Aequorivita</taxon>
    </lineage>
</organism>
<name>A0A9X1U540_9FLAO</name>
<keyword evidence="1" id="KW-0732">Signal</keyword>
<dbReference type="RefSeq" id="WP_237608693.1">
    <property type="nucleotide sequence ID" value="NZ_JAIRBB010000009.1"/>
</dbReference>
<evidence type="ECO:0000313" key="4">
    <source>
        <dbReference type="Proteomes" id="UP001139462"/>
    </source>
</evidence>
<dbReference type="Pfam" id="PF18962">
    <property type="entry name" value="Por_Secre_tail"/>
    <property type="match status" value="1"/>
</dbReference>
<dbReference type="AlphaFoldDB" id="A0A9X1U540"/>
<comment type="caution">
    <text evidence="3">The sequence shown here is derived from an EMBL/GenBank/DDBJ whole genome shotgun (WGS) entry which is preliminary data.</text>
</comment>
<accession>A0A9X1U540</accession>
<evidence type="ECO:0000259" key="2">
    <source>
        <dbReference type="Pfam" id="PF18962"/>
    </source>
</evidence>
<sequence length="300" mass="33719">MKKHYFLLLALFFTHSIIYSQTLWEDNFESYTLGDFLGENGWIREGGIDDWVQIVNIDSEHGKSIQLNTDNANTSGIFVTHYNDWAGREVNNDVLEINFELYTGQQVTEGLGQIVIATDNFEEIFSIIMPSENNSIVLFAENMDEALVENRSPNTWYHFTITYNSVTGEIMAQTNNQHVITGFGSIGLEPNVFDFTSIIESNLGIDNISVAATNESILSTSDFVKKTNATNIFPNPATSSINLHINKKITQSVLFDLTGRKIKEFHNLNQLDLSNLGSGSYLLKILFAEGVTETHKIVKK</sequence>
<keyword evidence="4" id="KW-1185">Reference proteome</keyword>